<dbReference type="RefSeq" id="WP_193993903.1">
    <property type="nucleotide sequence ID" value="NZ_JADEXP010000130.1"/>
</dbReference>
<gene>
    <name evidence="2" type="ORF">IQ260_14935</name>
</gene>
<keyword evidence="3" id="KW-1185">Reference proteome</keyword>
<name>A0A928ZUY5_LEPEC</name>
<organism evidence="2 3">
    <name type="scientific">Leptolyngbya cf. ectocarpi LEGE 11479</name>
    <dbReference type="NCBI Taxonomy" id="1828722"/>
    <lineage>
        <taxon>Bacteria</taxon>
        <taxon>Bacillati</taxon>
        <taxon>Cyanobacteriota</taxon>
        <taxon>Cyanophyceae</taxon>
        <taxon>Leptolyngbyales</taxon>
        <taxon>Leptolyngbyaceae</taxon>
        <taxon>Leptolyngbya group</taxon>
        <taxon>Leptolyngbya</taxon>
    </lineage>
</organism>
<sequence length="1801" mass="198509">MTDVVIPIYEGISYLPIVLNGTTNPPADGVQIKGLSLGNTTVPVTGDLTIPSVFLESIGEDNSRQQLRIGNERYTQSLEFPARTLTAASLAISWTLLRLRIEIPADAGTITYRLEAIDLRLSSTVVPEVALAGDLRVVFDPSGIQVRDSYFKRYEPDARNLVPMDFQEFSATDEFFALKWRDPNVNYWLGQLTSNFGDESAGAAQDVSLRIVLGEPVPEIRMDWQAATQRSFVLPGLKATVPIGVQVSVLLRTDPRSQSPTIPDQLQLVATLEAGQTVTAASNFAWERGDDRELQNDSDRNATQPPLFAVDFTPSQRVSLVVLELNRSQVGLPRFFQQLDASLPSFDFQDTDALSVASVVNPDSLQEGAWAITSRFSPDFFTFPFLRNDSPESNQFLNVKLQENPTVDIASHSINFNAEATIGVKELGLSTLFKIGFNWETFALMVDHSGGIELFTQSPEVGIPAFLGLTWRFQGADVGNGRYHLMTLVTQDFNYQIQQAPGSVIELDYTAASRENEPITFSVRDFAISDLGLSLTAQVTDRPARLNGLDTRFRFHGSQLSIVNNRIQDFTLAGSGPLPPALVGDAIADISLQFSQRDNGLTLVAGSASLQGEKLLSCQATRFNFSIDGIGLKFVNDGRFHLYFTLTGTAQYSPLPTDDSNGPLALLSSVQIALVECPLTGDASVIADHVQFLIELPEPVSFSFLGCFTMEIRSLGFVPQFDRFDGDGAMEIGGQIMFSKGGTGDLKTVEVDFHSLFVGLPAPGSFIPRLYLRELEVSISLGESFSLNGVVEFRDEPNEQGFLGEGSLEIPGMPVFAASFAFLRVRQDESAPWVVAWFIFLEIRRISFYIPRIELYIREIGLGFGYRYTLTSIRTADQEGDLAKLIGELRRLSRTQGNLSKRDAWAVDLEERGEDPRWTIVARALISQTSATPGVTSLKWLEQAEEFLPCLFLFDAVLAFRSDLTFFMAVRAWINTNYYGFDNDINGLRTRPLFSGFILLSVRQRRFIAQLSSNPDGSLGNLPAFPDFIEEAIVGSGQFSATLLIEPGLVHAEMGWPNMLRWRQGIGPFFAEISGGFIFRVTKNYLLLGISYRARASLSFEASLSLRVVGVRVSAQANAAFGARMIGLVDFNDPKRSTLHAGIGLEIRIRVSIALWIKFLFIRKTFRFSLDIGFTAGLEVGFDGITNPGLRGSGTLFISAMGRRLQVGVRVSFNEGAVENALRRTEPFLNVGLEAADVDRSIPGVAATQNSATARVASASGAPARMVSTGTISAADVTPDRTFTTAGTAGAAGTIGTFDTGTAFRIQAQDGFNAPDYDIFVVYQPDSEGWRYFVLLPRGEAFRQGTKQDDIEQRGFLPVPPAKQGENSRDSVVSDFTLKLPPLGDDVQLEQFLPAVTEDATEDATSDTWTAWTEATRSWRVNWNAPIEQGDNFNPDNTPADPPQVSLTLADYLDYAFKIDGNEIPIGDPAPIADGENAIEDERVQNPTEDAYEAAVRGAVEQFRSSPFFKRDPNSAYEQVLDAAFRENTTIYSESGQTSDLREPGQLNEEQTNQQAHQLRGLIVQDMIGDLKQYATAPNNNLELTRESIAFQMGLVFRVRLTAPEATLQDLPAWLRTVLPTDSAPPELQAPEISQRLGIDVRTPDTTFQEVRTFNILETDFSQNPPQFERVQPLTDTNTIAIAWDLVWDRPPANASPCQQSPEHHLLHYQVRRRVLDGSEPEVVYTVKTGEAVHKELEGGRSVLRCLRSRFQVVDHRMHAQAEQLQRGLAAGLVLFLWGHALPLLGASVTERAAGCQANRP</sequence>
<reference evidence="2" key="1">
    <citation type="submission" date="2020-10" db="EMBL/GenBank/DDBJ databases">
        <authorList>
            <person name="Castelo-Branco R."/>
            <person name="Eusebio N."/>
            <person name="Adriana R."/>
            <person name="Vieira A."/>
            <person name="Brugerolle De Fraissinette N."/>
            <person name="Rezende De Castro R."/>
            <person name="Schneider M.P."/>
            <person name="Vasconcelos V."/>
            <person name="Leao P.N."/>
        </authorList>
    </citation>
    <scope>NUCLEOTIDE SEQUENCE</scope>
    <source>
        <strain evidence="2">LEGE 11479</strain>
    </source>
</reference>
<dbReference type="Proteomes" id="UP000615026">
    <property type="component" value="Unassembled WGS sequence"/>
</dbReference>
<dbReference type="EMBL" id="JADEXP010000130">
    <property type="protein sequence ID" value="MBE9067947.1"/>
    <property type="molecule type" value="Genomic_DNA"/>
</dbReference>
<feature type="compositionally biased region" description="Basic and acidic residues" evidence="1">
    <location>
        <begin position="287"/>
        <end position="300"/>
    </location>
</feature>
<feature type="region of interest" description="Disordered" evidence="1">
    <location>
        <begin position="287"/>
        <end position="306"/>
    </location>
</feature>
<proteinExistence type="predicted"/>
<evidence type="ECO:0000256" key="1">
    <source>
        <dbReference type="SAM" id="MobiDB-lite"/>
    </source>
</evidence>
<evidence type="ECO:0000313" key="3">
    <source>
        <dbReference type="Proteomes" id="UP000615026"/>
    </source>
</evidence>
<evidence type="ECO:0000313" key="2">
    <source>
        <dbReference type="EMBL" id="MBE9067947.1"/>
    </source>
</evidence>
<protein>
    <submittedName>
        <fullName evidence="2">Uncharacterized protein</fullName>
    </submittedName>
</protein>
<comment type="caution">
    <text evidence="2">The sequence shown here is derived from an EMBL/GenBank/DDBJ whole genome shotgun (WGS) entry which is preliminary data.</text>
</comment>
<accession>A0A928ZUY5</accession>